<protein>
    <submittedName>
        <fullName evidence="1">Uncharacterized protein</fullName>
    </submittedName>
</protein>
<keyword evidence="2" id="KW-1185">Reference proteome</keyword>
<evidence type="ECO:0000313" key="2">
    <source>
        <dbReference type="Proteomes" id="UP000828941"/>
    </source>
</evidence>
<dbReference type="EMBL" id="CM039428">
    <property type="protein sequence ID" value="KAI4351818.1"/>
    <property type="molecule type" value="Genomic_DNA"/>
</dbReference>
<organism evidence="1 2">
    <name type="scientific">Bauhinia variegata</name>
    <name type="common">Purple orchid tree</name>
    <name type="synonym">Phanera variegata</name>
    <dbReference type="NCBI Taxonomy" id="167791"/>
    <lineage>
        <taxon>Eukaryota</taxon>
        <taxon>Viridiplantae</taxon>
        <taxon>Streptophyta</taxon>
        <taxon>Embryophyta</taxon>
        <taxon>Tracheophyta</taxon>
        <taxon>Spermatophyta</taxon>
        <taxon>Magnoliopsida</taxon>
        <taxon>eudicotyledons</taxon>
        <taxon>Gunneridae</taxon>
        <taxon>Pentapetalae</taxon>
        <taxon>rosids</taxon>
        <taxon>fabids</taxon>
        <taxon>Fabales</taxon>
        <taxon>Fabaceae</taxon>
        <taxon>Cercidoideae</taxon>
        <taxon>Cercideae</taxon>
        <taxon>Bauhiniinae</taxon>
        <taxon>Bauhinia</taxon>
    </lineage>
</organism>
<evidence type="ECO:0000313" key="1">
    <source>
        <dbReference type="EMBL" id="KAI4351818.1"/>
    </source>
</evidence>
<name>A0ACB9PTG0_BAUVA</name>
<dbReference type="Proteomes" id="UP000828941">
    <property type="component" value="Chromosome 3"/>
</dbReference>
<accession>A0ACB9PTG0</accession>
<proteinExistence type="predicted"/>
<comment type="caution">
    <text evidence="1">The sequence shown here is derived from an EMBL/GenBank/DDBJ whole genome shotgun (WGS) entry which is preliminary data.</text>
</comment>
<reference evidence="1 2" key="1">
    <citation type="journal article" date="2022" name="DNA Res.">
        <title>Chromosomal-level genome assembly of the orchid tree Bauhinia variegata (Leguminosae; Cercidoideae) supports the allotetraploid origin hypothesis of Bauhinia.</title>
        <authorList>
            <person name="Zhong Y."/>
            <person name="Chen Y."/>
            <person name="Zheng D."/>
            <person name="Pang J."/>
            <person name="Liu Y."/>
            <person name="Luo S."/>
            <person name="Meng S."/>
            <person name="Qian L."/>
            <person name="Wei D."/>
            <person name="Dai S."/>
            <person name="Zhou R."/>
        </authorList>
    </citation>
    <scope>NUCLEOTIDE SEQUENCE [LARGE SCALE GENOMIC DNA]</scope>
    <source>
        <strain evidence="1">BV-YZ2020</strain>
    </source>
</reference>
<gene>
    <name evidence="1" type="ORF">L6164_006131</name>
</gene>
<sequence>MMFDESLMGQEMTNNPINALVVPSPAPVGVPMIQTMGITKFGSFIETTSRLSCEPENQRLFVEGMKGIIDVINSKAFHLNIAGSSSNRIDVTFTTQVEAKTS</sequence>